<dbReference type="RefSeq" id="XP_066665131.1">
    <property type="nucleotide sequence ID" value="XM_066815841.1"/>
</dbReference>
<gene>
    <name evidence="3" type="ORF">PG997_011526</name>
</gene>
<dbReference type="InterPro" id="IPR013126">
    <property type="entry name" value="Hsp_70_fam"/>
</dbReference>
<dbReference type="Proteomes" id="UP001433268">
    <property type="component" value="Unassembled WGS sequence"/>
</dbReference>
<evidence type="ECO:0000256" key="2">
    <source>
        <dbReference type="ARBA" id="ARBA00022840"/>
    </source>
</evidence>
<evidence type="ECO:0000313" key="4">
    <source>
        <dbReference type="Proteomes" id="UP001433268"/>
    </source>
</evidence>
<dbReference type="GeneID" id="92048901"/>
<accession>A0ABR1VJA0</accession>
<proteinExistence type="predicted"/>
<evidence type="ECO:0000256" key="1">
    <source>
        <dbReference type="ARBA" id="ARBA00022741"/>
    </source>
</evidence>
<dbReference type="SUPFAM" id="SSF53067">
    <property type="entry name" value="Actin-like ATPase domain"/>
    <property type="match status" value="2"/>
</dbReference>
<reference evidence="3 4" key="1">
    <citation type="submission" date="2023-01" db="EMBL/GenBank/DDBJ databases">
        <title>Analysis of 21 Apiospora genomes using comparative genomics revels a genus with tremendous synthesis potential of carbohydrate active enzymes and secondary metabolites.</title>
        <authorList>
            <person name="Sorensen T."/>
        </authorList>
    </citation>
    <scope>NUCLEOTIDE SEQUENCE [LARGE SCALE GENOMIC DNA]</scope>
    <source>
        <strain evidence="3 4">CBS 114990</strain>
    </source>
</reference>
<dbReference type="InterPro" id="IPR043129">
    <property type="entry name" value="ATPase_NBD"/>
</dbReference>
<dbReference type="PRINTS" id="PR00301">
    <property type="entry name" value="HEATSHOCK70"/>
</dbReference>
<keyword evidence="1" id="KW-0547">Nucleotide-binding</keyword>
<sequence length="593" mass="66180">MGLADALGSFASGLRRGPNQSRKDGEDGTDLLVIGIDFGTTSSGVGWATAADIKREHINIITNWPGNKRKENKVPTEIFYEHGKTSWGFEAGKDCDPVRWFKLLLLKEEDLDPEIRSSEFVLRARQQLRDEGKTVVDVVADYLRCLWAHTIDAITRARGKAVVDVSRFHVVITVPAIWKGYARQTMREAAKKAGILEKRVAVGETCLDLVAEPEAAALSTLSEPVRKLIRDEVYLICDCGGGTVDLITYKIRETSPLALEEAVAFQRKVKKCLGRRWDRLSKLDINELMDNHWENGPKQKFSLDHDASYVVKLPSAAFSSRSVRNDTRCDPPIKNGRMVFTKDHVKDIFDEAIIEVDKLVDGQIAGAKRKGLQVTGIILVGGLGSIPYLYEHLRDRYRDSKISIFQPGGERPGFLQGQASQPERVAKGAVPVKVASTIARASYGVIYQVPCMPVFHRKDERTWDDLEHGYVCKTPMIWLLEKGSDVSTTQPTSCPLCHILKKDSGGTFAIDIYQCEEYPLPLRKNASVKRLVSISCKIATPLEEVPELFNRLGQRFRKLDFDLDMVPSGASVEFAVWAGGKKLGSSEVQIQYE</sequence>
<evidence type="ECO:0000313" key="3">
    <source>
        <dbReference type="EMBL" id="KAK8071323.1"/>
    </source>
</evidence>
<dbReference type="EMBL" id="JAQQWN010000008">
    <property type="protein sequence ID" value="KAK8071323.1"/>
    <property type="molecule type" value="Genomic_DNA"/>
</dbReference>
<name>A0ABR1VJA0_9PEZI</name>
<dbReference type="Pfam" id="PF00012">
    <property type="entry name" value="HSP70"/>
    <property type="match status" value="1"/>
</dbReference>
<comment type="caution">
    <text evidence="3">The sequence shown here is derived from an EMBL/GenBank/DDBJ whole genome shotgun (WGS) entry which is preliminary data.</text>
</comment>
<keyword evidence="2" id="KW-0067">ATP-binding</keyword>
<protein>
    <recommendedName>
        <fullName evidence="5">Actin-like ATPase domain-containing protein</fullName>
    </recommendedName>
</protein>
<dbReference type="Gene3D" id="3.30.420.40">
    <property type="match status" value="1"/>
</dbReference>
<dbReference type="CDD" id="cd10170">
    <property type="entry name" value="ASKHA_NBD_HSP70"/>
    <property type="match status" value="1"/>
</dbReference>
<organism evidence="3 4">
    <name type="scientific">Apiospora hydei</name>
    <dbReference type="NCBI Taxonomy" id="1337664"/>
    <lineage>
        <taxon>Eukaryota</taxon>
        <taxon>Fungi</taxon>
        <taxon>Dikarya</taxon>
        <taxon>Ascomycota</taxon>
        <taxon>Pezizomycotina</taxon>
        <taxon>Sordariomycetes</taxon>
        <taxon>Xylariomycetidae</taxon>
        <taxon>Amphisphaeriales</taxon>
        <taxon>Apiosporaceae</taxon>
        <taxon>Apiospora</taxon>
    </lineage>
</organism>
<evidence type="ECO:0008006" key="5">
    <source>
        <dbReference type="Google" id="ProtNLM"/>
    </source>
</evidence>
<keyword evidence="4" id="KW-1185">Reference proteome</keyword>
<dbReference type="PANTHER" id="PTHR14187">
    <property type="entry name" value="ALPHA KINASE/ELONGATION FACTOR 2 KINASE"/>
    <property type="match status" value="1"/>
</dbReference>
<dbReference type="PANTHER" id="PTHR14187:SF5">
    <property type="entry name" value="HEAT SHOCK 70 KDA PROTEIN 12A"/>
    <property type="match status" value="1"/>
</dbReference>